<feature type="compositionally biased region" description="Basic and acidic residues" evidence="16">
    <location>
        <begin position="692"/>
        <end position="751"/>
    </location>
</feature>
<evidence type="ECO:0000256" key="4">
    <source>
        <dbReference type="ARBA" id="ARBA00022454"/>
    </source>
</evidence>
<feature type="compositionally biased region" description="Acidic residues" evidence="16">
    <location>
        <begin position="955"/>
        <end position="980"/>
    </location>
</feature>
<feature type="compositionally biased region" description="Polar residues" evidence="16">
    <location>
        <begin position="1667"/>
        <end position="1683"/>
    </location>
</feature>
<keyword evidence="12" id="KW-0779">Telomere</keyword>
<feature type="compositionally biased region" description="Polar residues" evidence="16">
    <location>
        <begin position="382"/>
        <end position="415"/>
    </location>
</feature>
<feature type="compositionally biased region" description="Acidic residues" evidence="16">
    <location>
        <begin position="1616"/>
        <end position="1627"/>
    </location>
</feature>
<dbReference type="InterPro" id="IPR027417">
    <property type="entry name" value="P-loop_NTPase"/>
</dbReference>
<dbReference type="PANTHER" id="PTHR45797:SF3">
    <property type="entry name" value="TRANSCRIPTIONAL REGULATOR ATRX HOMOLOG"/>
    <property type="match status" value="1"/>
</dbReference>
<dbReference type="GO" id="GO:0003677">
    <property type="term" value="F:DNA binding"/>
    <property type="evidence" value="ECO:0007669"/>
    <property type="project" value="UniProtKB-KW"/>
</dbReference>
<dbReference type="RefSeq" id="XP_022086718.1">
    <property type="nucleotide sequence ID" value="XM_022231026.1"/>
</dbReference>
<evidence type="ECO:0000313" key="20">
    <source>
        <dbReference type="Proteomes" id="UP000694845"/>
    </source>
</evidence>
<feature type="domain" description="Helicase ATP-binding" evidence="17">
    <location>
        <begin position="1265"/>
        <end position="1449"/>
    </location>
</feature>
<feature type="region of interest" description="Disordered" evidence="16">
    <location>
        <begin position="1616"/>
        <end position="1709"/>
    </location>
</feature>
<dbReference type="GO" id="GO:0008270">
    <property type="term" value="F:zinc ion binding"/>
    <property type="evidence" value="ECO:0007669"/>
    <property type="project" value="UniProtKB-KW"/>
</dbReference>
<feature type="compositionally biased region" description="Low complexity" evidence="16">
    <location>
        <begin position="1046"/>
        <end position="1061"/>
    </location>
</feature>
<dbReference type="CTD" id="546"/>
<evidence type="ECO:0000256" key="13">
    <source>
        <dbReference type="ARBA" id="ARBA00023125"/>
    </source>
</evidence>
<dbReference type="CDD" id="cd18793">
    <property type="entry name" value="SF2_C_SNF"/>
    <property type="match status" value="1"/>
</dbReference>
<evidence type="ECO:0000256" key="10">
    <source>
        <dbReference type="ARBA" id="ARBA00022833"/>
    </source>
</evidence>
<gene>
    <name evidence="21" type="primary">LOC110977159</name>
</gene>
<keyword evidence="20" id="KW-1185">Reference proteome</keyword>
<dbReference type="SMART" id="SM00490">
    <property type="entry name" value="HELICc"/>
    <property type="match status" value="1"/>
</dbReference>
<evidence type="ECO:0000256" key="15">
    <source>
        <dbReference type="ARBA" id="ARBA00031106"/>
    </source>
</evidence>
<dbReference type="SMART" id="SM00487">
    <property type="entry name" value="DEXDc"/>
    <property type="match status" value="1"/>
</dbReference>
<feature type="domain" description="Helicase C-terminal" evidence="18">
    <location>
        <begin position="1733"/>
        <end position="1916"/>
    </location>
</feature>
<dbReference type="InterPro" id="IPR000330">
    <property type="entry name" value="SNF2_N"/>
</dbReference>
<feature type="region of interest" description="Disordered" evidence="16">
    <location>
        <begin position="2170"/>
        <end position="2206"/>
    </location>
</feature>
<evidence type="ECO:0000256" key="7">
    <source>
        <dbReference type="ARBA" id="ARBA00022771"/>
    </source>
</evidence>
<feature type="compositionally biased region" description="Basic and acidic residues" evidence="16">
    <location>
        <begin position="1685"/>
        <end position="1694"/>
    </location>
</feature>
<dbReference type="Gene3D" id="3.30.40.10">
    <property type="entry name" value="Zinc/RING finger domain, C3HC4 (zinc finger)"/>
    <property type="match status" value="1"/>
</dbReference>
<evidence type="ECO:0000259" key="18">
    <source>
        <dbReference type="PROSITE" id="PS51194"/>
    </source>
</evidence>
<feature type="compositionally biased region" description="Basic and acidic residues" evidence="16">
    <location>
        <begin position="514"/>
        <end position="557"/>
    </location>
</feature>
<feature type="compositionally biased region" description="Basic residues" evidence="16">
    <location>
        <begin position="1165"/>
        <end position="1174"/>
    </location>
</feature>
<keyword evidence="13" id="KW-0238">DNA-binding</keyword>
<feature type="compositionally biased region" description="Acidic residues" evidence="16">
    <location>
        <begin position="664"/>
        <end position="678"/>
    </location>
</feature>
<dbReference type="InterPro" id="IPR041430">
    <property type="entry name" value="ADD_ATRX"/>
</dbReference>
<feature type="compositionally biased region" description="Basic residues" evidence="16">
    <location>
        <begin position="1091"/>
        <end position="1103"/>
    </location>
</feature>
<dbReference type="Pfam" id="PF17981">
    <property type="entry name" value="ADD_ATRX"/>
    <property type="match status" value="1"/>
</dbReference>
<dbReference type="CDD" id="cd11726">
    <property type="entry name" value="ADDz_ATRX"/>
    <property type="match status" value="1"/>
</dbReference>
<dbReference type="InterPro" id="IPR025766">
    <property type="entry name" value="ADD"/>
</dbReference>
<keyword evidence="9" id="KW-0347">Helicase</keyword>
<comment type="similarity">
    <text evidence="3">Belongs to the SNF2/RAD54 helicase family.</text>
</comment>
<feature type="compositionally biased region" description="Gly residues" evidence="16">
    <location>
        <begin position="2182"/>
        <end position="2197"/>
    </location>
</feature>
<dbReference type="GO" id="GO:0005634">
    <property type="term" value="C:nucleus"/>
    <property type="evidence" value="ECO:0007669"/>
    <property type="project" value="UniProtKB-SubCell"/>
</dbReference>
<feature type="compositionally biased region" description="Basic and acidic residues" evidence="16">
    <location>
        <begin position="630"/>
        <end position="663"/>
    </location>
</feature>
<dbReference type="Pfam" id="PF00176">
    <property type="entry name" value="SNF2-rel_dom"/>
    <property type="match status" value="1"/>
</dbReference>
<feature type="compositionally biased region" description="Basic residues" evidence="16">
    <location>
        <begin position="1030"/>
        <end position="1042"/>
    </location>
</feature>
<dbReference type="GO" id="GO:0000781">
    <property type="term" value="C:chromosome, telomeric region"/>
    <property type="evidence" value="ECO:0007669"/>
    <property type="project" value="UniProtKB-SubCell"/>
</dbReference>
<dbReference type="Pfam" id="PF00271">
    <property type="entry name" value="Helicase_C"/>
    <property type="match status" value="1"/>
</dbReference>
<dbReference type="InterPro" id="IPR038718">
    <property type="entry name" value="SNF2-like_sf"/>
</dbReference>
<feature type="region of interest" description="Disordered" evidence="16">
    <location>
        <begin position="948"/>
        <end position="1178"/>
    </location>
</feature>
<dbReference type="InterPro" id="IPR011011">
    <property type="entry name" value="Znf_FYVE_PHD"/>
</dbReference>
<feature type="compositionally biased region" description="Polar residues" evidence="16">
    <location>
        <begin position="1695"/>
        <end position="1705"/>
    </location>
</feature>
<keyword evidence="6" id="KW-0547">Nucleotide-binding</keyword>
<keyword evidence="8" id="KW-0378">Hydrolase</keyword>
<evidence type="ECO:0000256" key="12">
    <source>
        <dbReference type="ARBA" id="ARBA00022895"/>
    </source>
</evidence>
<protein>
    <recommendedName>
        <fullName evidence="15">ATP-dependent helicase ATRX</fullName>
    </recommendedName>
</protein>
<feature type="compositionally biased region" description="Basic and acidic residues" evidence="16">
    <location>
        <begin position="592"/>
        <end position="611"/>
    </location>
</feature>
<dbReference type="GO" id="GO:0005524">
    <property type="term" value="F:ATP binding"/>
    <property type="evidence" value="ECO:0007669"/>
    <property type="project" value="UniProtKB-KW"/>
</dbReference>
<feature type="region of interest" description="Disordered" evidence="16">
    <location>
        <begin position="381"/>
        <end position="929"/>
    </location>
</feature>
<dbReference type="Gene3D" id="3.40.50.10810">
    <property type="entry name" value="Tandem AAA-ATPase domain"/>
    <property type="match status" value="1"/>
</dbReference>
<dbReference type="InterPro" id="IPR001650">
    <property type="entry name" value="Helicase_C-like"/>
</dbReference>
<feature type="compositionally biased region" description="Basic and acidic residues" evidence="16">
    <location>
        <begin position="1650"/>
        <end position="1659"/>
    </location>
</feature>
<dbReference type="InterPro" id="IPR014001">
    <property type="entry name" value="Helicase_ATP-bd"/>
</dbReference>
<keyword evidence="7" id="KW-0863">Zinc-finger</keyword>
<dbReference type="GO" id="GO:0010468">
    <property type="term" value="P:regulation of gene expression"/>
    <property type="evidence" value="ECO:0007669"/>
    <property type="project" value="UniProtKB-ARBA"/>
</dbReference>
<organism evidence="20 21">
    <name type="scientific">Acanthaster planci</name>
    <name type="common">Crown-of-thorns starfish</name>
    <dbReference type="NCBI Taxonomy" id="133434"/>
    <lineage>
        <taxon>Eukaryota</taxon>
        <taxon>Metazoa</taxon>
        <taxon>Echinodermata</taxon>
        <taxon>Eleutherozoa</taxon>
        <taxon>Asterozoa</taxon>
        <taxon>Asteroidea</taxon>
        <taxon>Valvatacea</taxon>
        <taxon>Valvatida</taxon>
        <taxon>Acanthasteridae</taxon>
        <taxon>Acanthaster</taxon>
    </lineage>
</organism>
<dbReference type="InterPro" id="IPR013083">
    <property type="entry name" value="Znf_RING/FYVE/PHD"/>
</dbReference>
<feature type="compositionally biased region" description="Polar residues" evidence="16">
    <location>
        <begin position="619"/>
        <end position="629"/>
    </location>
</feature>
<evidence type="ECO:0000256" key="3">
    <source>
        <dbReference type="ARBA" id="ARBA00007025"/>
    </source>
</evidence>
<dbReference type="Gene3D" id="3.40.50.300">
    <property type="entry name" value="P-loop containing nucleotide triphosphate hydrolases"/>
    <property type="match status" value="1"/>
</dbReference>
<dbReference type="OrthoDB" id="2020972at2759"/>
<evidence type="ECO:0000256" key="9">
    <source>
        <dbReference type="ARBA" id="ARBA00022806"/>
    </source>
</evidence>
<dbReference type="SUPFAM" id="SSF52540">
    <property type="entry name" value="P-loop containing nucleoside triphosphate hydrolases"/>
    <property type="match status" value="2"/>
</dbReference>
<feature type="compositionally biased region" description="Polar residues" evidence="16">
    <location>
        <begin position="564"/>
        <end position="575"/>
    </location>
</feature>
<dbReference type="PROSITE" id="PS51194">
    <property type="entry name" value="HELICASE_CTER"/>
    <property type="match status" value="1"/>
</dbReference>
<evidence type="ECO:0000256" key="8">
    <source>
        <dbReference type="ARBA" id="ARBA00022801"/>
    </source>
</evidence>
<evidence type="ECO:0000256" key="6">
    <source>
        <dbReference type="ARBA" id="ARBA00022741"/>
    </source>
</evidence>
<dbReference type="PANTHER" id="PTHR45797">
    <property type="entry name" value="RAD54-LIKE"/>
    <property type="match status" value="1"/>
</dbReference>
<evidence type="ECO:0000313" key="21">
    <source>
        <dbReference type="RefSeq" id="XP_022086718.1"/>
    </source>
</evidence>
<keyword evidence="4" id="KW-0158">Chromosome</keyword>
<dbReference type="KEGG" id="aplc:110977159"/>
<accession>A0A8B7Y0M5</accession>
<dbReference type="GO" id="GO:0016887">
    <property type="term" value="F:ATP hydrolysis activity"/>
    <property type="evidence" value="ECO:0007669"/>
    <property type="project" value="InterPro"/>
</dbReference>
<dbReference type="PROSITE" id="PS51192">
    <property type="entry name" value="HELICASE_ATP_BIND_1"/>
    <property type="match status" value="1"/>
</dbReference>
<evidence type="ECO:0000256" key="14">
    <source>
        <dbReference type="ARBA" id="ARBA00023242"/>
    </source>
</evidence>
<evidence type="ECO:0000256" key="1">
    <source>
        <dbReference type="ARBA" id="ARBA00004123"/>
    </source>
</evidence>
<proteinExistence type="inferred from homology"/>
<name>A0A8B7Y0M5_ACAPL</name>
<keyword evidence="5" id="KW-0479">Metal-binding</keyword>
<reference evidence="21" key="1">
    <citation type="submission" date="2025-08" db="UniProtKB">
        <authorList>
            <consortium name="RefSeq"/>
        </authorList>
    </citation>
    <scope>IDENTIFICATION</scope>
</reference>
<evidence type="ECO:0000256" key="5">
    <source>
        <dbReference type="ARBA" id="ARBA00022723"/>
    </source>
</evidence>
<evidence type="ECO:0000259" key="19">
    <source>
        <dbReference type="PROSITE" id="PS51533"/>
    </source>
</evidence>
<evidence type="ECO:0000256" key="16">
    <source>
        <dbReference type="SAM" id="MobiDB-lite"/>
    </source>
</evidence>
<dbReference type="InterPro" id="IPR049730">
    <property type="entry name" value="SNF2/RAD54-like_C"/>
</dbReference>
<comment type="subcellular location">
    <subcellularLocation>
        <location evidence="2">Chromosome</location>
        <location evidence="2">Telomere</location>
    </subcellularLocation>
    <subcellularLocation>
        <location evidence="1">Nucleus</location>
    </subcellularLocation>
</comment>
<sequence length="2206" mass="249236">MSVATGSESIRKMPTGSSRRKARVPLHITRQPVIEDGPAMDLEEEGEENPAFFDTELPGTSSKVQCNGMGNDMGNPTAEVIKNDKEEPELPEGTVIVQPEAVIDDLEFEGPEFKARSRSRRGAHKDVISDIDRVHCTSCSKQVNHLDERSFKQHPALKVVICRKCFEYYKSGKFTQDEDGIDEQCRWCAEGGSLICCDFCSNAFCKKCIKRNLGRSTLSALLSEEDTKWHCYICDPAPLHTLQKMCKDIMQGLANSVEAAKSRHAHLRDGVGSMELSDSDGTHGLLHPSIRSLSVSLQIKPECPSLEITQEGLRVLRPQGGDRHGLKMALWLMRSLQQTSQKGQKAIKKQLAAMPATGKAWKASEDIVQSADQKWVVMKTGKLSSKKSLPQENAQTSPSSKTKNCPTNHLSNKVTVTEETHPSASDFKREIALESSTPKKDKPMDEENHGGDKNEKADWKSLELKDISKISMRTRPNKDKEPEENEPTFMKVDQGNDLEAVEGKNNEEPAVNEVSEHNKDTEKTKDTNGKTSKKEENDVADVEERSHYDVECEKALMEEISEMVSDQSEEPSTPKMQRPDRKHLTSITPLRIKLEKIPPSRLEQSTKERCKSPRRQKTTPRSSRSGSVKQESDVSEDNKDEPAARKPKEKPILKELFEKKSDSGDIESSDTSESELEDIDWKSAPRRSTRRQQKEGNNDQQMERKQVQNKKVNKEKEDKKKSSSKDSDLEVDCQKTTDCKKKVHEGPKGPGKDSSNLEDNDSDEIERLLSPRKSKHTSSRRSSRLKLMPKAATKSKAKTKNKVRDSDSSNFDSDLERKINNLTKAPKVTKKEQTDQEESMEEGSGPEASVKVEFGSDAESSKEKAGKSTSTKSKKSKNNSGLEDETKTKKLKAKKSKKVEGSSDSTRESEDETSENDEGQVGDDVQVLGISAADGDVALGSDLENKLAEQKLMEEIEAELDKDDGTDDEEDDSSDDEDSDAGPKKKRKGKNTAKDDKDDDDEFKTSSNEEDEEDETEYEDNYTSDDEKPSKKKQGRCHRLMRVKLGESSSDDGMGSDVSGSDSKKRKKSQQGRKRIRDSRSTSDSESIQGKPKKGKKRGRHRRSSDSDSSSRGFQQERSYRRGKGKGKKRRRIKVAADSDSDSDSGTKKKKGSTSSDEEKDTPSKHGRKKIRKLISKDKLQEETVRAAKEERERRKRIAEKRKLVTVVSEEAAETMGTVDEVILEQDAKTKDVLLAVDESIAKQLKPHQVEGVQFMWDCTFESMEKLEEKGSGCILAHCMGLGKTLQVITYLHTVMTNEKISMKHALVVAPLNTVLNWVAEFEKWLGEDSCIEVFEITSYKNNWQRADALKYWHDNGGVMVMGYSMYRQLSMHKFVKNKKQRAIFTQALVDPGPEIVICDEGHMLKNDASAISKALNSIRTLRRVCLTGTPLQNNLVEYHCMVDFVKPNLLGTRKEFLNRFVNPITNGQCADSTPRDVKLMKRRAHVLHDLLSGCVQRKDYSALTKFLPPKHEYVISVRLSPVQIKLYELYLQFQSRNDSGQLTEGSSKGSGTGLFADYQQLMQIWTHPHVLKLSEIRQEKIQSRNYMHEMSDFVTSASEVSDSNDSIQQFVVEGSEPEEVMEDDDMPSTSTGNRGTRRTRAILQQQMMKQEKEMDQPQRKKPNKGSGESDSSMEIIKTWSTRSRCRDPDRENITRSPSPNQPTSKPKWFDEYLQEGDDTKIELSGKLVLLFEVLKHAESIGEKVLVFSQSLLSLDLIEDMLQSLEDKAQVEREEGSQDLSNQIGGIGSWVKGEDYFRMDGSTNAAFRKAWATTFNDMKNYRARLFLISTKAGSLGTNLIGANRVIIFDASWNPSHDIQSIFRVYRFGQTRAVYIYRFVAQGTMEEKIYERQVTKQSLSCRVVDEHQIERHFTSTDLSELYTFTPERLDDPNVPERETFVLPKDYVLAEMLKHKDKWIVKYHEHDSLLENIEEEELTEEERKNAWKEYEDEKEGRIRMAIDPRLLQRQNLNQQDLAQLQQMWYGGMTPGMFIGSNAMQAALLSNQRQHYNIIPTSSMNPSSMMQQLALTAASTDNYQQFQQILYNQRMLQFRQQQQQAYQKQQQEQQQQQQQQQQQHQDMARMRSGLIMDDIIMQQLCKPTSTVASTSKYVLPTQTPSSMHEKLLQGLNSAATISADKPGQPVGGGNWGGAGGGKSGPGTSTGSAK</sequence>
<evidence type="ECO:0000256" key="11">
    <source>
        <dbReference type="ARBA" id="ARBA00022840"/>
    </source>
</evidence>
<dbReference type="InterPro" id="IPR044574">
    <property type="entry name" value="ARIP4-like"/>
</dbReference>
<feature type="compositionally biased region" description="Basic residues" evidence="16">
    <location>
        <begin position="770"/>
        <end position="784"/>
    </location>
</feature>
<feature type="compositionally biased region" description="Basic and acidic residues" evidence="16">
    <location>
        <begin position="898"/>
        <end position="908"/>
    </location>
</feature>
<keyword evidence="11" id="KW-0067">ATP-binding</keyword>
<dbReference type="GeneID" id="110977159"/>
<feature type="compositionally biased region" description="Basic residues" evidence="16">
    <location>
        <begin position="1121"/>
        <end position="1134"/>
    </location>
</feature>
<feature type="region of interest" description="Disordered" evidence="16">
    <location>
        <begin position="1"/>
        <end position="57"/>
    </location>
</feature>
<dbReference type="SUPFAM" id="SSF57903">
    <property type="entry name" value="FYVE/PHD zinc finger"/>
    <property type="match status" value="1"/>
</dbReference>
<dbReference type="GO" id="GO:0004386">
    <property type="term" value="F:helicase activity"/>
    <property type="evidence" value="ECO:0007669"/>
    <property type="project" value="UniProtKB-KW"/>
</dbReference>
<dbReference type="Proteomes" id="UP000694845">
    <property type="component" value="Unplaced"/>
</dbReference>
<feature type="domain" description="PHD-type" evidence="19">
    <location>
        <begin position="124"/>
        <end position="262"/>
    </location>
</feature>
<dbReference type="PROSITE" id="PS51533">
    <property type="entry name" value="ADD"/>
    <property type="match status" value="1"/>
</dbReference>
<evidence type="ECO:0000256" key="2">
    <source>
        <dbReference type="ARBA" id="ARBA00004574"/>
    </source>
</evidence>
<feature type="compositionally biased region" description="Basic and acidic residues" evidence="16">
    <location>
        <begin position="416"/>
        <end position="468"/>
    </location>
</feature>
<evidence type="ECO:0000259" key="17">
    <source>
        <dbReference type="PROSITE" id="PS51192"/>
    </source>
</evidence>
<keyword evidence="10" id="KW-0862">Zinc</keyword>
<feature type="compositionally biased region" description="Acidic residues" evidence="16">
    <location>
        <begin position="997"/>
        <end position="1024"/>
    </location>
</feature>
<keyword evidence="14" id="KW-0539">Nucleus</keyword>
<feature type="compositionally biased region" description="Basic residues" evidence="16">
    <location>
        <begin position="1064"/>
        <end position="1077"/>
    </location>
</feature>
<feature type="compositionally biased region" description="Acidic residues" evidence="16">
    <location>
        <begin position="909"/>
        <end position="921"/>
    </location>
</feature>